<protein>
    <submittedName>
        <fullName evidence="1">Uncharacterized protein</fullName>
    </submittedName>
</protein>
<sequence>MKKSITIPSILQSIRTPEEVALVIQSVGYVDTARKFTVYHLLQYWCAAASEEWSGYRSGTDHAARNGLPEVHYSCFSGKAADVPLAVFKELFHLQMQPRNETKTGFSKRVAAH</sequence>
<organism evidence="1 2">
    <name type="scientific">Paenibacillus roseus</name>
    <dbReference type="NCBI Taxonomy" id="2798579"/>
    <lineage>
        <taxon>Bacteria</taxon>
        <taxon>Bacillati</taxon>
        <taxon>Bacillota</taxon>
        <taxon>Bacilli</taxon>
        <taxon>Bacillales</taxon>
        <taxon>Paenibacillaceae</taxon>
        <taxon>Paenibacillus</taxon>
    </lineage>
</organism>
<keyword evidence="2" id="KW-1185">Reference proteome</keyword>
<evidence type="ECO:0000313" key="1">
    <source>
        <dbReference type="EMBL" id="MBJ6360123.1"/>
    </source>
</evidence>
<name>A0A934J291_9BACL</name>
<dbReference type="Proteomes" id="UP000640274">
    <property type="component" value="Unassembled WGS sequence"/>
</dbReference>
<evidence type="ECO:0000313" key="2">
    <source>
        <dbReference type="Proteomes" id="UP000640274"/>
    </source>
</evidence>
<dbReference type="RefSeq" id="WP_199017638.1">
    <property type="nucleotide sequence ID" value="NZ_JAELUP010000004.1"/>
</dbReference>
<gene>
    <name evidence="1" type="ORF">JFN88_02155</name>
</gene>
<dbReference type="EMBL" id="JAELUP010000004">
    <property type="protein sequence ID" value="MBJ6360123.1"/>
    <property type="molecule type" value="Genomic_DNA"/>
</dbReference>
<dbReference type="AlphaFoldDB" id="A0A934J291"/>
<comment type="caution">
    <text evidence="1">The sequence shown here is derived from an EMBL/GenBank/DDBJ whole genome shotgun (WGS) entry which is preliminary data.</text>
</comment>
<reference evidence="1" key="1">
    <citation type="submission" date="2020-12" db="EMBL/GenBank/DDBJ databases">
        <authorList>
            <person name="Huq M.A."/>
        </authorList>
    </citation>
    <scope>NUCLEOTIDE SEQUENCE</scope>
    <source>
        <strain evidence="1">MAHUQ-46</strain>
    </source>
</reference>
<accession>A0A934J291</accession>
<proteinExistence type="predicted"/>